<keyword evidence="8" id="KW-1185">Reference proteome</keyword>
<dbReference type="InterPro" id="IPR037546">
    <property type="entry name" value="SAC51-like"/>
</dbReference>
<proteinExistence type="predicted"/>
<dbReference type="GO" id="GO:0046983">
    <property type="term" value="F:protein dimerization activity"/>
    <property type="evidence" value="ECO:0007669"/>
    <property type="project" value="InterPro"/>
</dbReference>
<evidence type="ECO:0000313" key="8">
    <source>
        <dbReference type="Proteomes" id="UP001371456"/>
    </source>
</evidence>
<accession>A0AAN8YRQ6</accession>
<organism evidence="7 8">
    <name type="scientific">Solanum bulbocastanum</name>
    <name type="common">Wild potato</name>
    <dbReference type="NCBI Taxonomy" id="147425"/>
    <lineage>
        <taxon>Eukaryota</taxon>
        <taxon>Viridiplantae</taxon>
        <taxon>Streptophyta</taxon>
        <taxon>Embryophyta</taxon>
        <taxon>Tracheophyta</taxon>
        <taxon>Spermatophyta</taxon>
        <taxon>Magnoliopsida</taxon>
        <taxon>eudicotyledons</taxon>
        <taxon>Gunneridae</taxon>
        <taxon>Pentapetalae</taxon>
        <taxon>asterids</taxon>
        <taxon>lamiids</taxon>
        <taxon>Solanales</taxon>
        <taxon>Solanaceae</taxon>
        <taxon>Solanoideae</taxon>
        <taxon>Solaneae</taxon>
        <taxon>Solanum</taxon>
    </lineage>
</organism>
<evidence type="ECO:0000256" key="3">
    <source>
        <dbReference type="ARBA" id="ARBA00023163"/>
    </source>
</evidence>
<evidence type="ECO:0000256" key="2">
    <source>
        <dbReference type="ARBA" id="ARBA00023015"/>
    </source>
</evidence>
<keyword evidence="3" id="KW-0804">Transcription</keyword>
<feature type="domain" description="BHLH" evidence="6">
    <location>
        <begin position="334"/>
        <end position="383"/>
    </location>
</feature>
<dbReference type="SUPFAM" id="SSF47459">
    <property type="entry name" value="HLH, helix-loop-helix DNA-binding domain"/>
    <property type="match status" value="1"/>
</dbReference>
<comment type="subcellular location">
    <subcellularLocation>
        <location evidence="1">Nucleus</location>
    </subcellularLocation>
</comment>
<evidence type="ECO:0000313" key="7">
    <source>
        <dbReference type="EMBL" id="KAK6805485.1"/>
    </source>
</evidence>
<evidence type="ECO:0000256" key="1">
    <source>
        <dbReference type="ARBA" id="ARBA00004123"/>
    </source>
</evidence>
<dbReference type="PROSITE" id="PS50888">
    <property type="entry name" value="BHLH"/>
    <property type="match status" value="1"/>
</dbReference>
<dbReference type="GO" id="GO:0005634">
    <property type="term" value="C:nucleus"/>
    <property type="evidence" value="ECO:0007669"/>
    <property type="project" value="UniProtKB-SubCell"/>
</dbReference>
<dbReference type="AlphaFoldDB" id="A0AAN8YRQ6"/>
<evidence type="ECO:0000256" key="5">
    <source>
        <dbReference type="SAM" id="MobiDB-lite"/>
    </source>
</evidence>
<name>A0AAN8YRQ6_SOLBU</name>
<dbReference type="Pfam" id="PF23173">
    <property type="entry name" value="bHLH_SAC51"/>
    <property type="match status" value="1"/>
</dbReference>
<feature type="compositionally biased region" description="Acidic residues" evidence="5">
    <location>
        <begin position="242"/>
        <end position="260"/>
    </location>
</feature>
<keyword evidence="2" id="KW-0805">Transcription regulation</keyword>
<dbReference type="Proteomes" id="UP001371456">
    <property type="component" value="Unassembled WGS sequence"/>
</dbReference>
<reference evidence="7 8" key="1">
    <citation type="submission" date="2024-02" db="EMBL/GenBank/DDBJ databases">
        <title>de novo genome assembly of Solanum bulbocastanum strain 11H21.</title>
        <authorList>
            <person name="Hosaka A.J."/>
        </authorList>
    </citation>
    <scope>NUCLEOTIDE SEQUENCE [LARGE SCALE GENOMIC DNA]</scope>
    <source>
        <tissue evidence="7">Young leaves</tissue>
    </source>
</reference>
<dbReference type="PANTHER" id="PTHR36066">
    <property type="entry name" value="TRANSCRIPTION FACTOR BHLH145"/>
    <property type="match status" value="1"/>
</dbReference>
<evidence type="ECO:0000259" key="6">
    <source>
        <dbReference type="PROSITE" id="PS50888"/>
    </source>
</evidence>
<sequence>MVCQAASQTRFRALKHENGITGRATIRVRVIACFQPLQNCQAEYFRQLLKPVTWNLYNPYHWFLFCLDGYNQQAPILPAGYYMDFTKFELCHYTLATWTSPWCSISEARHNGANWLSNLVPIKNEYPSDTKRFLPHLIGFKSPPTDASTSSQKRFLICDQSGNQTRFFFSQGRPAENEIITPKEVFGAYGLHQNENLNAVVEQRSHVKPVIGEKSDESYVNGEESNTHEDTDDINALLFSSDDIEGDEDDDVYGEDDEVTSTDRSPCAKQGCCGCGEHEQQSVELTEEVASSDGTCKRLRLLDGGYKKSSYIESRWPNDDVEARCVRGSLPSSGKDKDSSLSTRERKVKIHETLRILESLIPGIKSKDPLLVIDEAINYLKSLRGKAEALVSELPQEYPPASC</sequence>
<dbReference type="InterPro" id="IPR011598">
    <property type="entry name" value="bHLH_dom"/>
</dbReference>
<gene>
    <name evidence="7" type="ORF">RDI58_003270</name>
</gene>
<keyword evidence="4" id="KW-0539">Nucleus</keyword>
<protein>
    <recommendedName>
        <fullName evidence="6">BHLH domain-containing protein</fullName>
    </recommendedName>
</protein>
<evidence type="ECO:0000256" key="4">
    <source>
        <dbReference type="ARBA" id="ARBA00023242"/>
    </source>
</evidence>
<feature type="region of interest" description="Disordered" evidence="5">
    <location>
        <begin position="242"/>
        <end position="268"/>
    </location>
</feature>
<dbReference type="EMBL" id="JBANQN010000001">
    <property type="protein sequence ID" value="KAK6805485.1"/>
    <property type="molecule type" value="Genomic_DNA"/>
</dbReference>
<comment type="caution">
    <text evidence="7">The sequence shown here is derived from an EMBL/GenBank/DDBJ whole genome shotgun (WGS) entry which is preliminary data.</text>
</comment>
<dbReference type="PANTHER" id="PTHR36066:SF8">
    <property type="entry name" value="TRANSCRIPTION FACTOR SAC51"/>
    <property type="match status" value="1"/>
</dbReference>
<dbReference type="InterPro" id="IPR036638">
    <property type="entry name" value="HLH_DNA-bd_sf"/>
</dbReference>